<dbReference type="AlphaFoldDB" id="A0A6J7S6C2"/>
<gene>
    <name evidence="1" type="ORF">UFOPK4175_00872</name>
</gene>
<name>A0A6J7S6C2_9ZZZZ</name>
<reference evidence="1" key="1">
    <citation type="submission" date="2020-05" db="EMBL/GenBank/DDBJ databases">
        <authorList>
            <person name="Chiriac C."/>
            <person name="Salcher M."/>
            <person name="Ghai R."/>
            <person name="Kavagutti S V."/>
        </authorList>
    </citation>
    <scope>NUCLEOTIDE SEQUENCE</scope>
</reference>
<dbReference type="EMBL" id="CAFBPX010000153">
    <property type="protein sequence ID" value="CAB5035960.1"/>
    <property type="molecule type" value="Genomic_DNA"/>
</dbReference>
<protein>
    <submittedName>
        <fullName evidence="1">Unannotated protein</fullName>
    </submittedName>
</protein>
<evidence type="ECO:0000313" key="1">
    <source>
        <dbReference type="EMBL" id="CAB5035960.1"/>
    </source>
</evidence>
<organism evidence="1">
    <name type="scientific">freshwater metagenome</name>
    <dbReference type="NCBI Taxonomy" id="449393"/>
    <lineage>
        <taxon>unclassified sequences</taxon>
        <taxon>metagenomes</taxon>
        <taxon>ecological metagenomes</taxon>
    </lineage>
</organism>
<proteinExistence type="predicted"/>
<accession>A0A6J7S6C2</accession>
<sequence length="54" mass="5650">MVATEVGVHQARNFLRWVGLAVVLDSLHEGAGAVADTDDRYADLLLLVTGSAVG</sequence>